<dbReference type="PROSITE" id="PS50042">
    <property type="entry name" value="CNMP_BINDING_3"/>
    <property type="match status" value="2"/>
</dbReference>
<evidence type="ECO:0000313" key="10">
    <source>
        <dbReference type="EnsemblMetazoa" id="XP_014252391.1"/>
    </source>
</evidence>
<keyword evidence="2" id="KW-0597">Phosphoprotein</keyword>
<keyword evidence="3 8" id="KW-0116">cAMP-binding</keyword>
<dbReference type="InterPro" id="IPR018490">
    <property type="entry name" value="cNMP-bd_dom_sf"/>
</dbReference>
<dbReference type="GO" id="GO:0005952">
    <property type="term" value="C:cAMP-dependent protein kinase complex"/>
    <property type="evidence" value="ECO:0007669"/>
    <property type="project" value="InterPro"/>
</dbReference>
<comment type="similarity">
    <text evidence="1">Belongs to the cAMP-dependent kinase regulatory chain family.</text>
</comment>
<evidence type="ECO:0000256" key="7">
    <source>
        <dbReference type="ARBA" id="ARBA00067959"/>
    </source>
</evidence>
<dbReference type="FunFam" id="2.60.120.10:FF:000108">
    <property type="entry name" value="cAMP-dependent protein kinase type II regulatory subunit"/>
    <property type="match status" value="1"/>
</dbReference>
<dbReference type="PRINTS" id="PR00103">
    <property type="entry name" value="CAMPKINASE"/>
</dbReference>
<dbReference type="PROSITE" id="PS00888">
    <property type="entry name" value="CNMP_BINDING_1"/>
    <property type="match status" value="1"/>
</dbReference>
<dbReference type="GO" id="GO:0030552">
    <property type="term" value="F:cAMP binding"/>
    <property type="evidence" value="ECO:0007669"/>
    <property type="project" value="UniProtKB-KW"/>
</dbReference>
<accession>A0A8I6RU45</accession>
<dbReference type="Gene3D" id="2.60.120.10">
    <property type="entry name" value="Jelly Rolls"/>
    <property type="match status" value="2"/>
</dbReference>
<dbReference type="Pfam" id="PF00027">
    <property type="entry name" value="cNMP_binding"/>
    <property type="match status" value="2"/>
</dbReference>
<keyword evidence="4" id="KW-0677">Repeat</keyword>
<evidence type="ECO:0000256" key="8">
    <source>
        <dbReference type="PIRSR" id="PIRSR000548-1"/>
    </source>
</evidence>
<dbReference type="PIRSF" id="PIRSF000548">
    <property type="entry name" value="PK_regulatory"/>
    <property type="match status" value="1"/>
</dbReference>
<dbReference type="GO" id="GO:0034236">
    <property type="term" value="F:protein kinase A catalytic subunit binding"/>
    <property type="evidence" value="ECO:0007669"/>
    <property type="project" value="TreeGrafter"/>
</dbReference>
<dbReference type="EnsemblMetazoa" id="XM_014396905.1">
    <property type="protein sequence ID" value="XP_014252391.1"/>
    <property type="gene ID" value="LOC106668293"/>
</dbReference>
<evidence type="ECO:0000256" key="6">
    <source>
        <dbReference type="ARBA" id="ARBA00023149"/>
    </source>
</evidence>
<dbReference type="SUPFAM" id="SSF51206">
    <property type="entry name" value="cAMP-binding domain-like"/>
    <property type="match status" value="2"/>
</dbReference>
<name>A0A8I6RU45_CIMLE</name>
<evidence type="ECO:0000256" key="4">
    <source>
        <dbReference type="ARBA" id="ARBA00022737"/>
    </source>
</evidence>
<dbReference type="CDD" id="cd00038">
    <property type="entry name" value="CAP_ED"/>
    <property type="match status" value="2"/>
</dbReference>
<feature type="binding site" evidence="8">
    <location>
        <position position="321"/>
    </location>
    <ligand>
        <name>3',5'-cyclic AMP</name>
        <dbReference type="ChEBI" id="CHEBI:58165"/>
        <label>2</label>
    </ligand>
</feature>
<evidence type="ECO:0000256" key="1">
    <source>
        <dbReference type="ARBA" id="ARBA00005753"/>
    </source>
</evidence>
<dbReference type="GO" id="GO:0005829">
    <property type="term" value="C:cytosol"/>
    <property type="evidence" value="ECO:0007669"/>
    <property type="project" value="TreeGrafter"/>
</dbReference>
<feature type="binding site" evidence="8">
    <location>
        <position position="189"/>
    </location>
    <ligand>
        <name>3',5'-cyclic AMP</name>
        <dbReference type="ChEBI" id="CHEBI:58165"/>
        <label>1</label>
    </ligand>
</feature>
<dbReference type="AlphaFoldDB" id="A0A8I6RU45"/>
<reference evidence="10" key="1">
    <citation type="submission" date="2022-01" db="UniProtKB">
        <authorList>
            <consortium name="EnsemblMetazoa"/>
        </authorList>
    </citation>
    <scope>IDENTIFICATION</scope>
</reference>
<organism evidence="10 11">
    <name type="scientific">Cimex lectularius</name>
    <name type="common">Bed bug</name>
    <name type="synonym">Acanthia lectularia</name>
    <dbReference type="NCBI Taxonomy" id="79782"/>
    <lineage>
        <taxon>Eukaryota</taxon>
        <taxon>Metazoa</taxon>
        <taxon>Ecdysozoa</taxon>
        <taxon>Arthropoda</taxon>
        <taxon>Hexapoda</taxon>
        <taxon>Insecta</taxon>
        <taxon>Pterygota</taxon>
        <taxon>Neoptera</taxon>
        <taxon>Paraneoptera</taxon>
        <taxon>Hemiptera</taxon>
        <taxon>Heteroptera</taxon>
        <taxon>Panheteroptera</taxon>
        <taxon>Cimicomorpha</taxon>
        <taxon>Cimicidae</taxon>
        <taxon>Cimex</taxon>
    </lineage>
</organism>
<evidence type="ECO:0000313" key="11">
    <source>
        <dbReference type="Proteomes" id="UP000494040"/>
    </source>
</evidence>
<feature type="binding site" evidence="8">
    <location>
        <position position="198"/>
    </location>
    <ligand>
        <name>3',5'-cyclic AMP</name>
        <dbReference type="ChEBI" id="CHEBI:58165"/>
        <label>1</label>
    </ligand>
</feature>
<feature type="binding site" evidence="8">
    <location>
        <position position="312"/>
    </location>
    <ligand>
        <name>3',5'-cyclic AMP</name>
        <dbReference type="ChEBI" id="CHEBI:58165"/>
        <label>2</label>
    </ligand>
</feature>
<keyword evidence="5 8" id="KW-0547">Nucleotide-binding</keyword>
<evidence type="ECO:0000256" key="3">
    <source>
        <dbReference type="ARBA" id="ARBA00022566"/>
    </source>
</evidence>
<feature type="domain" description="Cyclic nucleotide-binding" evidence="9">
    <location>
        <begin position="119"/>
        <end position="239"/>
    </location>
</feature>
<dbReference type="GeneID" id="106668293"/>
<dbReference type="KEGG" id="clec:106668293"/>
<dbReference type="OMA" id="PENYIEW"/>
<dbReference type="InterPro" id="IPR050503">
    <property type="entry name" value="cAMP-dep_PK_reg_su-like"/>
</dbReference>
<dbReference type="InterPro" id="IPR018488">
    <property type="entry name" value="cNMP-bd_CS"/>
</dbReference>
<keyword evidence="11" id="KW-1185">Reference proteome</keyword>
<protein>
    <recommendedName>
        <fullName evidence="7">cAMP-dependent protein kinase type II regulatory subunit</fullName>
    </recommendedName>
</protein>
<dbReference type="InterPro" id="IPR000595">
    <property type="entry name" value="cNMP-bd_dom"/>
</dbReference>
<keyword evidence="6 8" id="KW-0114">cAMP</keyword>
<evidence type="ECO:0000256" key="2">
    <source>
        <dbReference type="ARBA" id="ARBA00022553"/>
    </source>
</evidence>
<sequence>MTAHLIPWYKVDDDFKAIIRDLTITYLIRQPANLVDFGLHYFAGLKSSVEIVRDRKHSSGVEEKEVDEVVHKRPERRKTIYTEPYNPEEDSNETIVKEVYQKTDLQRKYLIEQMKKVMLFRTLDDQQFSESIDAMFEKEVSAGEEVIKQGDDGDFFYVVEDGTFEASIKDKLGNKKIIKTYNNSGSFGELALLYNMPRSATITAITDGVLWAMKRQTFRRIVVSNSFKRRKFYEKLIDQVPMFNAIESYEKLQLADALVQKSYKMGERILKQGDAADGMYFVMQGEVEISIINDKGEDVVLKVLKSGDYFGELALVNHQPRAASAFARKKADLAYLDAEAFERLLGPCMDLMKRNMSLYEDQIKFVLSAGKVLQ</sequence>
<evidence type="ECO:0000259" key="9">
    <source>
        <dbReference type="PROSITE" id="PS50042"/>
    </source>
</evidence>
<dbReference type="SMART" id="SM00100">
    <property type="entry name" value="cNMP"/>
    <property type="match status" value="2"/>
</dbReference>
<dbReference type="PANTHER" id="PTHR11635">
    <property type="entry name" value="CAMP-DEPENDENT PROTEIN KINASE REGULATORY CHAIN"/>
    <property type="match status" value="1"/>
</dbReference>
<dbReference type="PROSITE" id="PS00889">
    <property type="entry name" value="CNMP_BINDING_2"/>
    <property type="match status" value="2"/>
</dbReference>
<dbReference type="RefSeq" id="XP_014252391.1">
    <property type="nucleotide sequence ID" value="XM_014396905.1"/>
</dbReference>
<evidence type="ECO:0000256" key="5">
    <source>
        <dbReference type="ARBA" id="ARBA00022741"/>
    </source>
</evidence>
<dbReference type="InterPro" id="IPR014710">
    <property type="entry name" value="RmlC-like_jellyroll"/>
</dbReference>
<dbReference type="FunFam" id="2.60.120.10:FF:000017">
    <property type="entry name" value="cAMP-dependent protein kinase type II regulatory subunit"/>
    <property type="match status" value="1"/>
</dbReference>
<dbReference type="PANTHER" id="PTHR11635:SF152">
    <property type="entry name" value="CAMP-DEPENDENT PROTEIN KINASE TYPE I REGULATORY SUBUNIT-RELATED"/>
    <property type="match status" value="1"/>
</dbReference>
<feature type="domain" description="Cyclic nucleotide-binding" evidence="9">
    <location>
        <begin position="242"/>
        <end position="362"/>
    </location>
</feature>
<dbReference type="GO" id="GO:0004862">
    <property type="term" value="F:cAMP-dependent protein kinase inhibitor activity"/>
    <property type="evidence" value="ECO:0007669"/>
    <property type="project" value="TreeGrafter"/>
</dbReference>
<dbReference type="InterPro" id="IPR012198">
    <property type="entry name" value="cAMP_dep_PK_reg_su"/>
</dbReference>
<proteinExistence type="inferred from homology"/>
<dbReference type="Proteomes" id="UP000494040">
    <property type="component" value="Unassembled WGS sequence"/>
</dbReference>
<dbReference type="OrthoDB" id="417078at2759"/>
<dbReference type="SUPFAM" id="SSF47391">
    <property type="entry name" value="Dimerization-anchoring domain of cAMP-dependent PK regulatory subunit"/>
    <property type="match status" value="1"/>
</dbReference>